<proteinExistence type="inferred from homology"/>
<evidence type="ECO:0000256" key="2">
    <source>
        <dbReference type="ARBA" id="ARBA00022737"/>
    </source>
</evidence>
<keyword evidence="2" id="KW-0677">Repeat</keyword>
<dbReference type="InterPro" id="IPR002635">
    <property type="entry name" value="Chorion"/>
</dbReference>
<protein>
    <submittedName>
        <fullName evidence="6">Chorion class B protein PC10-like</fullName>
    </submittedName>
</protein>
<evidence type="ECO:0000313" key="5">
    <source>
        <dbReference type="Proteomes" id="UP001652626"/>
    </source>
</evidence>
<feature type="chain" id="PRO_5034128361" evidence="4">
    <location>
        <begin position="22"/>
        <end position="190"/>
    </location>
</feature>
<name>A0A8B8I0K4_VANTA</name>
<keyword evidence="5" id="KW-1185">Reference proteome</keyword>
<reference evidence="6" key="1">
    <citation type="submission" date="2025-08" db="UniProtKB">
        <authorList>
            <consortium name="RefSeq"/>
        </authorList>
    </citation>
    <scope>IDENTIFICATION</scope>
    <source>
        <tissue evidence="6">Whole body</tissue>
    </source>
</reference>
<dbReference type="GO" id="GO:0005213">
    <property type="term" value="F:structural constituent of egg chorion"/>
    <property type="evidence" value="ECO:0007669"/>
    <property type="project" value="InterPro"/>
</dbReference>
<dbReference type="AlphaFoldDB" id="A0A8B8I0K4"/>
<gene>
    <name evidence="6" type="primary">LOC113396774</name>
</gene>
<dbReference type="Pfam" id="PF01723">
    <property type="entry name" value="Chorion_1"/>
    <property type="match status" value="1"/>
</dbReference>
<evidence type="ECO:0000256" key="1">
    <source>
        <dbReference type="ARBA" id="ARBA00005906"/>
    </source>
</evidence>
<dbReference type="RefSeq" id="XP_026490613.1">
    <property type="nucleotide sequence ID" value="XM_026634828.2"/>
</dbReference>
<dbReference type="GO" id="GO:0007304">
    <property type="term" value="P:chorion-containing eggshell formation"/>
    <property type="evidence" value="ECO:0007669"/>
    <property type="project" value="InterPro"/>
</dbReference>
<accession>A0A8B8I0K4</accession>
<comment type="similarity">
    <text evidence="1 3">Belongs to the chorion protein family.</text>
</comment>
<dbReference type="OMA" id="GAVSYAC"/>
<evidence type="ECO:0000313" key="6">
    <source>
        <dbReference type="RefSeq" id="XP_026490613.1"/>
    </source>
</evidence>
<feature type="signal peptide" evidence="4">
    <location>
        <begin position="1"/>
        <end position="21"/>
    </location>
</feature>
<keyword evidence="4" id="KW-0732">Signal</keyword>
<dbReference type="GO" id="GO:0042600">
    <property type="term" value="C:egg chorion"/>
    <property type="evidence" value="ECO:0007669"/>
    <property type="project" value="InterPro"/>
</dbReference>
<dbReference type="OrthoDB" id="6930117at2759"/>
<sequence>MSANCSVVLCLIALLVQNISSQCIGAYNGYADGFARENILAREAPLLGAYAAAPCAVERGLGYGPANLAASNGGGLAVTSASPIAPTGIAMTSENAYEGVLAVTGALPFLAAVSLEGVLPTAGAGAVTYSCGNGNVAILNEEIAAPGYIGGLGYAGPAYNGFAGPLGYEAGIAGPAYGFGYGGCGCGPIY</sequence>
<dbReference type="GeneID" id="113396774"/>
<evidence type="ECO:0000256" key="4">
    <source>
        <dbReference type="SAM" id="SignalP"/>
    </source>
</evidence>
<organism evidence="5 6">
    <name type="scientific">Vanessa tameamea</name>
    <name type="common">Kamehameha butterfly</name>
    <dbReference type="NCBI Taxonomy" id="334116"/>
    <lineage>
        <taxon>Eukaryota</taxon>
        <taxon>Metazoa</taxon>
        <taxon>Ecdysozoa</taxon>
        <taxon>Arthropoda</taxon>
        <taxon>Hexapoda</taxon>
        <taxon>Insecta</taxon>
        <taxon>Pterygota</taxon>
        <taxon>Neoptera</taxon>
        <taxon>Endopterygota</taxon>
        <taxon>Lepidoptera</taxon>
        <taxon>Glossata</taxon>
        <taxon>Ditrysia</taxon>
        <taxon>Papilionoidea</taxon>
        <taxon>Nymphalidae</taxon>
        <taxon>Nymphalinae</taxon>
        <taxon>Vanessa</taxon>
    </lineage>
</organism>
<dbReference type="Proteomes" id="UP001652626">
    <property type="component" value="Chromosome 28"/>
</dbReference>
<evidence type="ECO:0000256" key="3">
    <source>
        <dbReference type="RuleBase" id="RU004378"/>
    </source>
</evidence>